<proteinExistence type="predicted"/>
<comment type="caution">
    <text evidence="2">The sequence shown here is derived from an EMBL/GenBank/DDBJ whole genome shotgun (WGS) entry which is preliminary data.</text>
</comment>
<evidence type="ECO:0000256" key="1">
    <source>
        <dbReference type="SAM" id="MobiDB-lite"/>
    </source>
</evidence>
<name>A0A9K3KUE6_9STRA</name>
<dbReference type="Proteomes" id="UP000693970">
    <property type="component" value="Unassembled WGS sequence"/>
</dbReference>
<feature type="region of interest" description="Disordered" evidence="1">
    <location>
        <begin position="175"/>
        <end position="195"/>
    </location>
</feature>
<evidence type="ECO:0000313" key="3">
    <source>
        <dbReference type="Proteomes" id="UP000693970"/>
    </source>
</evidence>
<keyword evidence="3" id="KW-1185">Reference proteome</keyword>
<gene>
    <name evidence="2" type="ORF">IV203_011845</name>
</gene>
<evidence type="ECO:0000313" key="2">
    <source>
        <dbReference type="EMBL" id="KAG7349248.1"/>
    </source>
</evidence>
<dbReference type="AlphaFoldDB" id="A0A9K3KUE6"/>
<dbReference type="EMBL" id="JAGRRH010000019">
    <property type="protein sequence ID" value="KAG7349248.1"/>
    <property type="molecule type" value="Genomic_DNA"/>
</dbReference>
<reference evidence="2" key="1">
    <citation type="journal article" date="2021" name="Sci. Rep.">
        <title>Diploid genomic architecture of Nitzschia inconspicua, an elite biomass production diatom.</title>
        <authorList>
            <person name="Oliver A."/>
            <person name="Podell S."/>
            <person name="Pinowska A."/>
            <person name="Traller J.C."/>
            <person name="Smith S.R."/>
            <person name="McClure R."/>
            <person name="Beliaev A."/>
            <person name="Bohutskyi P."/>
            <person name="Hill E.A."/>
            <person name="Rabines A."/>
            <person name="Zheng H."/>
            <person name="Allen L.Z."/>
            <person name="Kuo A."/>
            <person name="Grigoriev I.V."/>
            <person name="Allen A.E."/>
            <person name="Hazlebeck D."/>
            <person name="Allen E.E."/>
        </authorList>
    </citation>
    <scope>NUCLEOTIDE SEQUENCE</scope>
    <source>
        <strain evidence="2">Hildebrandi</strain>
    </source>
</reference>
<protein>
    <submittedName>
        <fullName evidence="2">Uncharacterized protein</fullName>
    </submittedName>
</protein>
<reference evidence="2" key="2">
    <citation type="submission" date="2021-04" db="EMBL/GenBank/DDBJ databases">
        <authorList>
            <person name="Podell S."/>
        </authorList>
    </citation>
    <scope>NUCLEOTIDE SEQUENCE</scope>
    <source>
        <strain evidence="2">Hildebrandi</strain>
    </source>
</reference>
<accession>A0A9K3KUE6</accession>
<feature type="compositionally biased region" description="Polar residues" evidence="1">
    <location>
        <begin position="175"/>
        <end position="186"/>
    </location>
</feature>
<sequence>MKLSSKVISNLEDTLSMKILAGPTRYGDIDRTYPAYEGEEDHSSNMVAQGVDVPSTQWRHVYPKARRNASIIDTGVNDVTLSTMEIEDQFRGVLGLNHANQPRLASSVGQGKASSEVVNHELAFVATKRSNRFNTQLGPPRPEGSDAGNALFDQYMSSDAGLYMYRLRGKRFNKSNSFAGQRNGTSGLPKKSVKKPIKMRMKAKGKWTNVIKRHDKIIVNAKTGKLITPTLRSRAKVTDDMDKFVTYVQDILDRDDNTNNAVTPNEVNAETKKALKFAAARVLVQAHQLARHPNRHQGFTVHQRDSYRALSKLALDIAKSTDTQEFPPNKSTDELEDERRQALKDLKEWDGTIMTPEMEWIQHHIELAHLEAQAQHYGNPYFQFNHLMDTISPMFAKVKTPLIRSLTRSYEELKPTEQPYKALEQSQHLTTLNY</sequence>
<organism evidence="2 3">
    <name type="scientific">Nitzschia inconspicua</name>
    <dbReference type="NCBI Taxonomy" id="303405"/>
    <lineage>
        <taxon>Eukaryota</taxon>
        <taxon>Sar</taxon>
        <taxon>Stramenopiles</taxon>
        <taxon>Ochrophyta</taxon>
        <taxon>Bacillariophyta</taxon>
        <taxon>Bacillariophyceae</taxon>
        <taxon>Bacillariophycidae</taxon>
        <taxon>Bacillariales</taxon>
        <taxon>Bacillariaceae</taxon>
        <taxon>Nitzschia</taxon>
    </lineage>
</organism>